<evidence type="ECO:0000313" key="2">
    <source>
        <dbReference type="RefSeq" id="XP_030747934.1"/>
    </source>
</evidence>
<accession>A0A6J2XAS9</accession>
<dbReference type="RefSeq" id="XP_030747934.1">
    <property type="nucleotide sequence ID" value="XM_030892074.1"/>
</dbReference>
<dbReference type="KEGG" id="soy:115876340"/>
<dbReference type="AlphaFoldDB" id="A0A6J2XAS9"/>
<dbReference type="InParanoid" id="A0A6J2XAS9"/>
<proteinExistence type="predicted"/>
<dbReference type="OrthoDB" id="6781220at2759"/>
<dbReference type="Proteomes" id="UP000504635">
    <property type="component" value="Unplaced"/>
</dbReference>
<gene>
    <name evidence="2" type="primary">LOC115876340</name>
</gene>
<dbReference type="PANTHER" id="PTHR47510:SF3">
    <property type="entry name" value="ENDO_EXONUCLEASE_PHOSPHATASE DOMAIN-CONTAINING PROTEIN"/>
    <property type="match status" value="1"/>
</dbReference>
<protein>
    <submittedName>
        <fullName evidence="2">Uncharacterized protein LOC115876340</fullName>
    </submittedName>
</protein>
<organism evidence="1 2">
    <name type="scientific">Sitophilus oryzae</name>
    <name type="common">Rice weevil</name>
    <name type="synonym">Curculio oryzae</name>
    <dbReference type="NCBI Taxonomy" id="7048"/>
    <lineage>
        <taxon>Eukaryota</taxon>
        <taxon>Metazoa</taxon>
        <taxon>Ecdysozoa</taxon>
        <taxon>Arthropoda</taxon>
        <taxon>Hexapoda</taxon>
        <taxon>Insecta</taxon>
        <taxon>Pterygota</taxon>
        <taxon>Neoptera</taxon>
        <taxon>Endopterygota</taxon>
        <taxon>Coleoptera</taxon>
        <taxon>Polyphaga</taxon>
        <taxon>Cucujiformia</taxon>
        <taxon>Curculionidae</taxon>
        <taxon>Dryophthorinae</taxon>
        <taxon>Sitophilus</taxon>
    </lineage>
</organism>
<sequence length="259" mass="30292">MLLSWINKAQDILLTEDDHHPALIVSLEAGQSRKPNAQKFDNTYYNFRRANFPDLYGYFAECNWDFLDEISDVDAACERFYGVIYNGLDLFVPKTSKRKRNYPPWYGSDIIKLIKLKNNTWKTYKQSKQNFHLVKFKELRAQIKQNISKNYSIYCRDVEGGLTTNPKQFWQFINNKSKSRSFPEQMKFNDVELNDTKSIADAFADFFRSSYIVSGNGHIREGSTEINSSFGDITLNRVSERDILQCLKKNEAHRSGRTR</sequence>
<name>A0A6J2XAS9_SITOR</name>
<dbReference type="GeneID" id="115876340"/>
<reference evidence="2" key="1">
    <citation type="submission" date="2025-08" db="UniProtKB">
        <authorList>
            <consortium name="RefSeq"/>
        </authorList>
    </citation>
    <scope>IDENTIFICATION</scope>
    <source>
        <tissue evidence="2">Gonads</tissue>
    </source>
</reference>
<keyword evidence="1" id="KW-1185">Reference proteome</keyword>
<evidence type="ECO:0000313" key="1">
    <source>
        <dbReference type="Proteomes" id="UP000504635"/>
    </source>
</evidence>
<dbReference type="PANTHER" id="PTHR47510">
    <property type="entry name" value="REVERSE TRANSCRIPTASE DOMAIN-CONTAINING PROTEIN"/>
    <property type="match status" value="1"/>
</dbReference>